<evidence type="ECO:0000313" key="1">
    <source>
        <dbReference type="EMBL" id="GIJ16817.1"/>
    </source>
</evidence>
<comment type="caution">
    <text evidence="1">The sequence shown here is derived from an EMBL/GenBank/DDBJ whole genome shotgun (WGS) entry which is preliminary data.</text>
</comment>
<organism evidence="1 2">
    <name type="scientific">Micromonospora gifhornensis</name>
    <dbReference type="NCBI Taxonomy" id="84594"/>
    <lineage>
        <taxon>Bacteria</taxon>
        <taxon>Bacillati</taxon>
        <taxon>Actinomycetota</taxon>
        <taxon>Actinomycetes</taxon>
        <taxon>Micromonosporales</taxon>
        <taxon>Micromonosporaceae</taxon>
        <taxon>Micromonospora</taxon>
    </lineage>
</organism>
<protein>
    <submittedName>
        <fullName evidence="1">Uncharacterized protein</fullName>
    </submittedName>
</protein>
<gene>
    <name evidence="1" type="ORF">Vgi01_35010</name>
</gene>
<dbReference type="Proteomes" id="UP000647860">
    <property type="component" value="Unassembled WGS sequence"/>
</dbReference>
<accession>A0ABQ4IFZ0</accession>
<keyword evidence="2" id="KW-1185">Reference proteome</keyword>
<evidence type="ECO:0000313" key="2">
    <source>
        <dbReference type="Proteomes" id="UP000647860"/>
    </source>
</evidence>
<proteinExistence type="predicted"/>
<sequence length="68" mass="7551">MNDLLDPLDGRLCHAVPAINHLGYSCHGDAGRAGHVRHVDTLRERHADDDRGPTGLDERRIENVIDTD</sequence>
<dbReference type="EMBL" id="BOPA01000023">
    <property type="protein sequence ID" value="GIJ16817.1"/>
    <property type="molecule type" value="Genomic_DNA"/>
</dbReference>
<reference evidence="1 2" key="1">
    <citation type="submission" date="2021-01" db="EMBL/GenBank/DDBJ databases">
        <title>Whole genome shotgun sequence of Verrucosispora gifhornensis NBRC 16317.</title>
        <authorList>
            <person name="Komaki H."/>
            <person name="Tamura T."/>
        </authorList>
    </citation>
    <scope>NUCLEOTIDE SEQUENCE [LARGE SCALE GENOMIC DNA]</scope>
    <source>
        <strain evidence="1 2">NBRC 16317</strain>
    </source>
</reference>
<name>A0ABQ4IFZ0_9ACTN</name>